<keyword evidence="3" id="KW-0812">Transmembrane</keyword>
<dbReference type="EMBL" id="QJPH01000438">
    <property type="protein sequence ID" value="PZN74030.1"/>
    <property type="molecule type" value="Genomic_DNA"/>
</dbReference>
<keyword evidence="1" id="KW-0175">Coiled coil</keyword>
<evidence type="ECO:0000313" key="4">
    <source>
        <dbReference type="EMBL" id="PZN74030.1"/>
    </source>
</evidence>
<proteinExistence type="predicted"/>
<gene>
    <name evidence="4" type="ORF">DM484_21935</name>
</gene>
<evidence type="ECO:0000256" key="2">
    <source>
        <dbReference type="SAM" id="MobiDB-lite"/>
    </source>
</evidence>
<dbReference type="Proteomes" id="UP000249396">
    <property type="component" value="Unassembled WGS sequence"/>
</dbReference>
<organism evidence="4 5">
    <name type="scientific">Candidatus Methylumidiphilus alinenensis</name>
    <dbReference type="NCBI Taxonomy" id="2202197"/>
    <lineage>
        <taxon>Bacteria</taxon>
        <taxon>Pseudomonadati</taxon>
        <taxon>Pseudomonadota</taxon>
        <taxon>Gammaproteobacteria</taxon>
        <taxon>Methylococcales</taxon>
        <taxon>Candidatus Methylumidiphilus</taxon>
    </lineage>
</organism>
<dbReference type="AlphaFoldDB" id="A0A2W4SEZ8"/>
<feature type="transmembrane region" description="Helical" evidence="3">
    <location>
        <begin position="27"/>
        <end position="48"/>
    </location>
</feature>
<evidence type="ECO:0000256" key="3">
    <source>
        <dbReference type="SAM" id="Phobius"/>
    </source>
</evidence>
<reference evidence="4 5" key="1">
    <citation type="journal article" date="2018" name="Aquat. Microb. Ecol.">
        <title>Gammaproteobacterial methanotrophs dominate.</title>
        <authorList>
            <person name="Rissanen A.J."/>
            <person name="Saarenheimo J."/>
            <person name="Tiirola M."/>
            <person name="Peura S."/>
            <person name="Aalto S.L."/>
            <person name="Karvinen A."/>
            <person name="Nykanen H."/>
        </authorList>
    </citation>
    <scope>NUCLEOTIDE SEQUENCE [LARGE SCALE GENOMIC DNA]</scope>
    <source>
        <strain evidence="4">AMbin10</strain>
    </source>
</reference>
<name>A0A2W4SEZ8_9GAMM</name>
<keyword evidence="3" id="KW-1133">Transmembrane helix</keyword>
<keyword evidence="3" id="KW-0472">Membrane</keyword>
<evidence type="ECO:0000313" key="5">
    <source>
        <dbReference type="Proteomes" id="UP000249396"/>
    </source>
</evidence>
<evidence type="ECO:0000256" key="1">
    <source>
        <dbReference type="SAM" id="Coils"/>
    </source>
</evidence>
<feature type="compositionally biased region" description="Basic and acidic residues" evidence="2">
    <location>
        <begin position="232"/>
        <end position="256"/>
    </location>
</feature>
<dbReference type="Gene3D" id="1.20.1480.30">
    <property type="entry name" value="Designed four-helix bundle protein"/>
    <property type="match status" value="1"/>
</dbReference>
<feature type="region of interest" description="Disordered" evidence="2">
    <location>
        <begin position="229"/>
        <end position="256"/>
    </location>
</feature>
<comment type="caution">
    <text evidence="4">The sequence shown here is derived from an EMBL/GenBank/DDBJ whole genome shotgun (WGS) entry which is preliminary data.</text>
</comment>
<feature type="transmembrane region" description="Helical" evidence="3">
    <location>
        <begin position="54"/>
        <end position="74"/>
    </location>
</feature>
<protein>
    <submittedName>
        <fullName evidence="4">Uncharacterized protein</fullName>
    </submittedName>
</protein>
<sequence length="256" mass="28689">MENDNNNKKTPLIKLYESGVIANKTRLASIVIGIVGLAIVLPAIWYAFLTSLGLAGIAIIGGLGIGLSTLLPYLGQKLENEILRIRKAEAGKNPIEQMQNQLIRRNEQLNQLKSALLKIASKIKSLERVIDDRAKSYPGHDLSEMRKSLDAMKTYYQKQKGKLMQAEKTLDEFKSAVEQKIFEHGFAQAGQEILRSMSKTGKESLQQDILTDEAFRSVEAAFDEAFTSLEFEESHEQKNKPFELADDERMAENDGN</sequence>
<accession>A0A2W4SEZ8</accession>
<feature type="coiled-coil region" evidence="1">
    <location>
        <begin position="95"/>
        <end position="129"/>
    </location>
</feature>